<proteinExistence type="inferred from homology"/>
<sequence length="338" mass="35828">MIETALGPVERDALGVVSMHEHLRADASALHRPGVEELDADAPVCIELAGALRWGQLALRDNLRIDDDDAVAQELAAAHARGLRTVVDATSLGLNPGYEHLAAISRASGVTVVACYGAYLGSGIPSWYRDLDTAGREQVFLTALTDSIPGVEFRAGMLGIMGTTADFGADERSSLTAAASAAARAGASVSIRLDPDARNGLEIIDHCASAGLAPERIVLTNIDEYLDDAYLNDLVDAGPVLEMCFGGEGGHLGRVRNSADFDRFDALLRLLARDDSARLVLGCSTWTKAQWSRFGGPGYGHLVTRVVPALRSSGVDDSTLDRMLIHEPARILDRTAAA</sequence>
<dbReference type="PROSITE" id="PS51347">
    <property type="entry name" value="PHOSPHOTRIESTERASE_2"/>
    <property type="match status" value="1"/>
</dbReference>
<dbReference type="Gene3D" id="3.20.20.140">
    <property type="entry name" value="Metal-dependent hydrolases"/>
    <property type="match status" value="1"/>
</dbReference>
<evidence type="ECO:0000313" key="4">
    <source>
        <dbReference type="EMBL" id="PWB96013.1"/>
    </source>
</evidence>
<organism evidence="4 5">
    <name type="scientific">Homoserinimonas hongtaonis</name>
    <dbReference type="NCBI Taxonomy" id="2079791"/>
    <lineage>
        <taxon>Bacteria</taxon>
        <taxon>Bacillati</taxon>
        <taxon>Actinomycetota</taxon>
        <taxon>Actinomycetes</taxon>
        <taxon>Micrococcales</taxon>
        <taxon>Microbacteriaceae</taxon>
        <taxon>Homoserinimonas</taxon>
    </lineage>
</organism>
<gene>
    <name evidence="4" type="ORF">DF220_11480</name>
</gene>
<dbReference type="GO" id="GO:0008270">
    <property type="term" value="F:zinc ion binding"/>
    <property type="evidence" value="ECO:0007669"/>
    <property type="project" value="InterPro"/>
</dbReference>
<dbReference type="PANTHER" id="PTHR10819">
    <property type="entry name" value="PHOSPHOTRIESTERASE-RELATED"/>
    <property type="match status" value="1"/>
</dbReference>
<evidence type="ECO:0000313" key="5">
    <source>
        <dbReference type="Proteomes" id="UP000244978"/>
    </source>
</evidence>
<dbReference type="InterPro" id="IPR001559">
    <property type="entry name" value="Phosphotriesterase"/>
</dbReference>
<dbReference type="PANTHER" id="PTHR10819:SF3">
    <property type="entry name" value="PHOSPHOTRIESTERASE-RELATED PROTEIN"/>
    <property type="match status" value="1"/>
</dbReference>
<dbReference type="EMBL" id="QEEX01000002">
    <property type="protein sequence ID" value="PWB96013.1"/>
    <property type="molecule type" value="Genomic_DNA"/>
</dbReference>
<name>A0A2U1SWU0_9MICO</name>
<comment type="caution">
    <text evidence="4">The sequence shown here is derived from an EMBL/GenBank/DDBJ whole genome shotgun (WGS) entry which is preliminary data.</text>
</comment>
<dbReference type="AlphaFoldDB" id="A0A2U1SWU0"/>
<comment type="similarity">
    <text evidence="3">Belongs to the metallo-dependent hydrolases superfamily. Phosphotriesterase family.</text>
</comment>
<dbReference type="Proteomes" id="UP000244978">
    <property type="component" value="Unassembled WGS sequence"/>
</dbReference>
<keyword evidence="1" id="KW-0479">Metal-binding</keyword>
<keyword evidence="5" id="KW-1185">Reference proteome</keyword>
<accession>A0A2U1SWU0</accession>
<dbReference type="SUPFAM" id="SSF51556">
    <property type="entry name" value="Metallo-dependent hydrolases"/>
    <property type="match status" value="1"/>
</dbReference>
<keyword evidence="2" id="KW-0378">Hydrolase</keyword>
<evidence type="ECO:0000256" key="2">
    <source>
        <dbReference type="ARBA" id="ARBA00022801"/>
    </source>
</evidence>
<evidence type="ECO:0000256" key="3">
    <source>
        <dbReference type="PROSITE-ProRule" id="PRU00679"/>
    </source>
</evidence>
<dbReference type="GO" id="GO:0016787">
    <property type="term" value="F:hydrolase activity"/>
    <property type="evidence" value="ECO:0007669"/>
    <property type="project" value="UniProtKB-KW"/>
</dbReference>
<reference evidence="5" key="1">
    <citation type="submission" date="2018-04" db="EMBL/GenBank/DDBJ databases">
        <authorList>
            <person name="Liu S."/>
            <person name="Wang Z."/>
            <person name="Li J."/>
        </authorList>
    </citation>
    <scope>NUCLEOTIDE SEQUENCE [LARGE SCALE GENOMIC DNA]</scope>
    <source>
        <strain evidence="5">S1194</strain>
    </source>
</reference>
<dbReference type="Pfam" id="PF02126">
    <property type="entry name" value="PTE"/>
    <property type="match status" value="1"/>
</dbReference>
<evidence type="ECO:0000256" key="1">
    <source>
        <dbReference type="ARBA" id="ARBA00022723"/>
    </source>
</evidence>
<comment type="caution">
    <text evidence="3">Lacks conserved residue(s) required for the propagation of feature annotation.</text>
</comment>
<protein>
    <submittedName>
        <fullName evidence="4">Phosphotriesterase</fullName>
    </submittedName>
</protein>
<dbReference type="InterPro" id="IPR032466">
    <property type="entry name" value="Metal_Hydrolase"/>
</dbReference>
<dbReference type="RefSeq" id="WP_108998287.1">
    <property type="nucleotide sequence ID" value="NZ_QEEX01000002.1"/>
</dbReference>